<dbReference type="GO" id="GO:0003677">
    <property type="term" value="F:DNA binding"/>
    <property type="evidence" value="ECO:0007669"/>
    <property type="project" value="UniProtKB-KW"/>
</dbReference>
<evidence type="ECO:0008006" key="9">
    <source>
        <dbReference type="Google" id="ProtNLM"/>
    </source>
</evidence>
<dbReference type="InterPro" id="IPR011990">
    <property type="entry name" value="TPR-like_helical_dom_sf"/>
</dbReference>
<protein>
    <recommendedName>
        <fullName evidence="9">DNA-binding transcriptional activator of the SARP family</fullName>
    </recommendedName>
</protein>
<comment type="similarity">
    <text evidence="1">Belongs to the AfsR/DnrI/RedD regulatory family.</text>
</comment>
<dbReference type="InterPro" id="IPR036388">
    <property type="entry name" value="WH-like_DNA-bd_sf"/>
</dbReference>
<dbReference type="Gene3D" id="1.25.40.10">
    <property type="entry name" value="Tetratricopeptide repeat domain"/>
    <property type="match status" value="1"/>
</dbReference>
<evidence type="ECO:0000259" key="5">
    <source>
        <dbReference type="SMART" id="SM00862"/>
    </source>
</evidence>
<keyword evidence="4" id="KW-0804">Transcription</keyword>
<dbReference type="InterPro" id="IPR051677">
    <property type="entry name" value="AfsR-DnrI-RedD_regulator"/>
</dbReference>
<organism evidence="7 8">
    <name type="scientific">Virgisporangium aurantiacum</name>
    <dbReference type="NCBI Taxonomy" id="175570"/>
    <lineage>
        <taxon>Bacteria</taxon>
        <taxon>Bacillati</taxon>
        <taxon>Actinomycetota</taxon>
        <taxon>Actinomycetes</taxon>
        <taxon>Micromonosporales</taxon>
        <taxon>Micromonosporaceae</taxon>
        <taxon>Virgisporangium</taxon>
    </lineage>
</organism>
<evidence type="ECO:0000313" key="8">
    <source>
        <dbReference type="Proteomes" id="UP000612585"/>
    </source>
</evidence>
<dbReference type="InterPro" id="IPR001867">
    <property type="entry name" value="OmpR/PhoB-type_DNA-bd"/>
</dbReference>
<feature type="domain" description="Bacterial transcriptional activator" evidence="6">
    <location>
        <begin position="95"/>
        <end position="236"/>
    </location>
</feature>
<dbReference type="GO" id="GO:0000160">
    <property type="term" value="P:phosphorelay signal transduction system"/>
    <property type="evidence" value="ECO:0007669"/>
    <property type="project" value="InterPro"/>
</dbReference>
<dbReference type="SUPFAM" id="SSF46894">
    <property type="entry name" value="C-terminal effector domain of the bipartite response regulators"/>
    <property type="match status" value="1"/>
</dbReference>
<dbReference type="InterPro" id="IPR005158">
    <property type="entry name" value="BTAD"/>
</dbReference>
<dbReference type="CDD" id="cd15831">
    <property type="entry name" value="BTAD"/>
    <property type="match status" value="1"/>
</dbReference>
<evidence type="ECO:0000259" key="6">
    <source>
        <dbReference type="SMART" id="SM01043"/>
    </source>
</evidence>
<dbReference type="SMART" id="SM00862">
    <property type="entry name" value="Trans_reg_C"/>
    <property type="match status" value="1"/>
</dbReference>
<keyword evidence="2" id="KW-0805">Transcription regulation</keyword>
<dbReference type="SMART" id="SM01043">
    <property type="entry name" value="BTAD"/>
    <property type="match status" value="1"/>
</dbReference>
<dbReference type="Proteomes" id="UP000612585">
    <property type="component" value="Unassembled WGS sequence"/>
</dbReference>
<dbReference type="Gene3D" id="1.10.10.10">
    <property type="entry name" value="Winged helix-like DNA-binding domain superfamily/Winged helix DNA-binding domain"/>
    <property type="match status" value="1"/>
</dbReference>
<dbReference type="PANTHER" id="PTHR35807:SF1">
    <property type="entry name" value="TRANSCRIPTIONAL REGULATOR REDD"/>
    <property type="match status" value="1"/>
</dbReference>
<evidence type="ECO:0000313" key="7">
    <source>
        <dbReference type="EMBL" id="GIJ56804.1"/>
    </source>
</evidence>
<evidence type="ECO:0000256" key="1">
    <source>
        <dbReference type="ARBA" id="ARBA00005820"/>
    </source>
</evidence>
<comment type="caution">
    <text evidence="7">The sequence shown here is derived from an EMBL/GenBank/DDBJ whole genome shotgun (WGS) entry which is preliminary data.</text>
</comment>
<dbReference type="InterPro" id="IPR016032">
    <property type="entry name" value="Sig_transdc_resp-reg_C-effctor"/>
</dbReference>
<evidence type="ECO:0000256" key="2">
    <source>
        <dbReference type="ARBA" id="ARBA00023015"/>
    </source>
</evidence>
<evidence type="ECO:0000256" key="3">
    <source>
        <dbReference type="ARBA" id="ARBA00023125"/>
    </source>
</evidence>
<proteinExistence type="inferred from homology"/>
<name>A0A8J3Z3T7_9ACTN</name>
<dbReference type="EMBL" id="BOPG01000027">
    <property type="protein sequence ID" value="GIJ56804.1"/>
    <property type="molecule type" value="Genomic_DNA"/>
</dbReference>
<dbReference type="Pfam" id="PF03704">
    <property type="entry name" value="BTAD"/>
    <property type="match status" value="1"/>
</dbReference>
<evidence type="ECO:0000256" key="4">
    <source>
        <dbReference type="ARBA" id="ARBA00023163"/>
    </source>
</evidence>
<gene>
    <name evidence="7" type="ORF">Vau01_043200</name>
</gene>
<reference evidence="7" key="1">
    <citation type="submission" date="2021-01" db="EMBL/GenBank/DDBJ databases">
        <title>Whole genome shotgun sequence of Virgisporangium aurantiacum NBRC 16421.</title>
        <authorList>
            <person name="Komaki H."/>
            <person name="Tamura T."/>
        </authorList>
    </citation>
    <scope>NUCLEOTIDE SEQUENCE</scope>
    <source>
        <strain evidence="7">NBRC 16421</strain>
    </source>
</reference>
<feature type="domain" description="OmpR/PhoB-type" evidence="5">
    <location>
        <begin position="16"/>
        <end position="88"/>
    </location>
</feature>
<dbReference type="AlphaFoldDB" id="A0A8J3Z3T7"/>
<accession>A0A8J3Z3T7</accession>
<dbReference type="SUPFAM" id="SSF48452">
    <property type="entry name" value="TPR-like"/>
    <property type="match status" value="1"/>
</dbReference>
<dbReference type="GO" id="GO:0006355">
    <property type="term" value="P:regulation of DNA-templated transcription"/>
    <property type="evidence" value="ECO:0007669"/>
    <property type="project" value="InterPro"/>
</dbReference>
<keyword evidence="3" id="KW-0238">DNA-binding</keyword>
<dbReference type="PANTHER" id="PTHR35807">
    <property type="entry name" value="TRANSCRIPTIONAL REGULATOR REDD-RELATED"/>
    <property type="match status" value="1"/>
</dbReference>
<keyword evidence="8" id="KW-1185">Reference proteome</keyword>
<dbReference type="RefSeq" id="WP_239151776.1">
    <property type="nucleotide sequence ID" value="NZ_BOPG01000027.1"/>
</dbReference>
<sequence length="270" mass="29343">MLTVGVLGPLEVSVCGQPVCIRASKLRTLVMVLAMTAGAPVSVDRLADAVWDEKLPVHLRRALQTLLTRLRGVLGRDAIVTDAAGYRLRVDPDHVDALRFGRLLGRAARASDPVSERGHLEAALALWRGDPFDGSRLDWSRGQRVRLVEGYLAALERRVDLDLAEGRAGEAVVLLREVAAAHPLREPLLARFLMALTAAGRRAEALAEYESIRRRLAEELGTDPGPELRRIHAGLLVPARELRPALWRTASRPGPVIAAVPAVPAVPVSR</sequence>